<dbReference type="NCBIfam" id="TIGR01070">
    <property type="entry name" value="mutS1"/>
    <property type="match status" value="1"/>
</dbReference>
<evidence type="ECO:0000256" key="4">
    <source>
        <dbReference type="ARBA" id="ARBA00022763"/>
    </source>
</evidence>
<dbReference type="Pfam" id="PF05190">
    <property type="entry name" value="MutS_IV"/>
    <property type="match status" value="1"/>
</dbReference>
<keyword evidence="11" id="KW-0175">Coiled coil</keyword>
<dbReference type="InterPro" id="IPR000432">
    <property type="entry name" value="DNA_mismatch_repair_MutS_C"/>
</dbReference>
<evidence type="ECO:0000256" key="3">
    <source>
        <dbReference type="ARBA" id="ARBA00022741"/>
    </source>
</evidence>
<keyword evidence="3 9" id="KW-0547">Nucleotide-binding</keyword>
<dbReference type="EMBL" id="JBHUJD010000034">
    <property type="protein sequence ID" value="MFD2312286.1"/>
    <property type="molecule type" value="Genomic_DNA"/>
</dbReference>
<comment type="similarity">
    <text evidence="1 9 10">Belongs to the DNA mismatch repair MutS family.</text>
</comment>
<evidence type="ECO:0000256" key="8">
    <source>
        <dbReference type="ARBA" id="ARBA00024647"/>
    </source>
</evidence>
<dbReference type="InterPro" id="IPR036678">
    <property type="entry name" value="MutS_con_dom_sf"/>
</dbReference>
<protein>
    <recommendedName>
        <fullName evidence="2 9">DNA mismatch repair protein MutS</fullName>
    </recommendedName>
</protein>
<evidence type="ECO:0000259" key="13">
    <source>
        <dbReference type="PROSITE" id="PS00486"/>
    </source>
</evidence>
<dbReference type="NCBIfam" id="NF003810">
    <property type="entry name" value="PRK05399.1"/>
    <property type="match status" value="1"/>
</dbReference>
<dbReference type="InterPro" id="IPR045076">
    <property type="entry name" value="MutS"/>
</dbReference>
<evidence type="ECO:0000256" key="6">
    <source>
        <dbReference type="ARBA" id="ARBA00023125"/>
    </source>
</evidence>
<dbReference type="PROSITE" id="PS00486">
    <property type="entry name" value="DNA_MISMATCH_REPAIR_2"/>
    <property type="match status" value="1"/>
</dbReference>
<dbReference type="Gene3D" id="3.40.50.300">
    <property type="entry name" value="P-loop containing nucleotide triphosphate hydrolases"/>
    <property type="match status" value="1"/>
</dbReference>
<evidence type="ECO:0000256" key="1">
    <source>
        <dbReference type="ARBA" id="ARBA00006271"/>
    </source>
</evidence>
<comment type="function">
    <text evidence="8 9">This protein is involved in the repair of mismatches in DNA. It is possible that it carries out the mismatch recognition step. This protein has a weak ATPase activity.</text>
</comment>
<comment type="caution">
    <text evidence="14">The sequence shown here is derived from an EMBL/GenBank/DDBJ whole genome shotgun (WGS) entry which is preliminary data.</text>
</comment>
<keyword evidence="4 9" id="KW-0227">DNA damage</keyword>
<evidence type="ECO:0000256" key="5">
    <source>
        <dbReference type="ARBA" id="ARBA00022840"/>
    </source>
</evidence>
<evidence type="ECO:0000256" key="11">
    <source>
        <dbReference type="SAM" id="Coils"/>
    </source>
</evidence>
<evidence type="ECO:0000256" key="7">
    <source>
        <dbReference type="ARBA" id="ARBA00023204"/>
    </source>
</evidence>
<dbReference type="InterPro" id="IPR027417">
    <property type="entry name" value="P-loop_NTPase"/>
</dbReference>
<keyword evidence="5 9" id="KW-0067">ATP-binding</keyword>
<dbReference type="CDD" id="cd03284">
    <property type="entry name" value="ABC_MutS1"/>
    <property type="match status" value="1"/>
</dbReference>
<dbReference type="Pfam" id="PF05192">
    <property type="entry name" value="MutS_III"/>
    <property type="match status" value="1"/>
</dbReference>
<accession>A0ABW5EFB8</accession>
<evidence type="ECO:0000256" key="9">
    <source>
        <dbReference type="HAMAP-Rule" id="MF_00096"/>
    </source>
</evidence>
<dbReference type="InterPro" id="IPR036187">
    <property type="entry name" value="DNA_mismatch_repair_MutS_sf"/>
</dbReference>
<dbReference type="InterPro" id="IPR007860">
    <property type="entry name" value="DNA_mmatch_repair_MutS_con_dom"/>
</dbReference>
<evidence type="ECO:0000256" key="12">
    <source>
        <dbReference type="SAM" id="MobiDB-lite"/>
    </source>
</evidence>
<evidence type="ECO:0000256" key="10">
    <source>
        <dbReference type="RuleBase" id="RU003756"/>
    </source>
</evidence>
<dbReference type="Gene3D" id="3.30.420.110">
    <property type="entry name" value="MutS, connector domain"/>
    <property type="match status" value="1"/>
</dbReference>
<evidence type="ECO:0000256" key="2">
    <source>
        <dbReference type="ARBA" id="ARBA00021982"/>
    </source>
</evidence>
<feature type="coiled-coil region" evidence="11">
    <location>
        <begin position="537"/>
        <end position="564"/>
    </location>
</feature>
<keyword evidence="7 9" id="KW-0234">DNA repair</keyword>
<evidence type="ECO:0000313" key="15">
    <source>
        <dbReference type="Proteomes" id="UP001597425"/>
    </source>
</evidence>
<dbReference type="Gene3D" id="1.10.1420.10">
    <property type="match status" value="2"/>
</dbReference>
<keyword evidence="6 9" id="KW-0238">DNA-binding</keyword>
<feature type="binding site" evidence="9">
    <location>
        <begin position="626"/>
        <end position="633"/>
    </location>
    <ligand>
        <name>ATP</name>
        <dbReference type="ChEBI" id="CHEBI:30616"/>
    </ligand>
</feature>
<dbReference type="Gene3D" id="3.40.1170.10">
    <property type="entry name" value="DNA repair protein MutS, domain I"/>
    <property type="match status" value="1"/>
</dbReference>
<organism evidence="14 15">
    <name type="scientific">Microbulbifer halophilus</name>
    <dbReference type="NCBI Taxonomy" id="453963"/>
    <lineage>
        <taxon>Bacteria</taxon>
        <taxon>Pseudomonadati</taxon>
        <taxon>Pseudomonadota</taxon>
        <taxon>Gammaproteobacteria</taxon>
        <taxon>Cellvibrionales</taxon>
        <taxon>Microbulbiferaceae</taxon>
        <taxon>Microbulbifer</taxon>
    </lineage>
</organism>
<dbReference type="PANTHER" id="PTHR11361:SF34">
    <property type="entry name" value="DNA MISMATCH REPAIR PROTEIN MSH1, MITOCHONDRIAL"/>
    <property type="match status" value="1"/>
</dbReference>
<dbReference type="RefSeq" id="WP_265723297.1">
    <property type="nucleotide sequence ID" value="NZ_JAPIVK010000045.1"/>
</dbReference>
<dbReference type="InterPro" id="IPR007696">
    <property type="entry name" value="DNA_mismatch_repair_MutS_core"/>
</dbReference>
<dbReference type="InterPro" id="IPR017261">
    <property type="entry name" value="DNA_mismatch_repair_MutS/MSH"/>
</dbReference>
<gene>
    <name evidence="9 14" type="primary">mutS</name>
    <name evidence="14" type="ORF">ACFSKX_17840</name>
</gene>
<name>A0ABW5EFB8_9GAMM</name>
<dbReference type="Pfam" id="PF00488">
    <property type="entry name" value="MutS_V"/>
    <property type="match status" value="1"/>
</dbReference>
<proteinExistence type="inferred from homology"/>
<dbReference type="SUPFAM" id="SSF53150">
    <property type="entry name" value="DNA repair protein MutS, domain II"/>
    <property type="match status" value="1"/>
</dbReference>
<dbReference type="InterPro" id="IPR005748">
    <property type="entry name" value="DNA_mismatch_repair_MutS"/>
</dbReference>
<dbReference type="PIRSF" id="PIRSF037677">
    <property type="entry name" value="DNA_mis_repair_Msh6"/>
    <property type="match status" value="1"/>
</dbReference>
<dbReference type="InterPro" id="IPR007861">
    <property type="entry name" value="DNA_mismatch_repair_MutS_clamp"/>
</dbReference>
<dbReference type="HAMAP" id="MF_00096">
    <property type="entry name" value="MutS"/>
    <property type="match status" value="1"/>
</dbReference>
<dbReference type="SMART" id="SM00533">
    <property type="entry name" value="MUTSd"/>
    <property type="match status" value="1"/>
</dbReference>
<dbReference type="SUPFAM" id="SSF48334">
    <property type="entry name" value="DNA repair protein MutS, domain III"/>
    <property type="match status" value="1"/>
</dbReference>
<feature type="compositionally biased region" description="Low complexity" evidence="12">
    <location>
        <begin position="830"/>
        <end position="840"/>
    </location>
</feature>
<dbReference type="SUPFAM" id="SSF52540">
    <property type="entry name" value="P-loop containing nucleoside triphosphate hydrolases"/>
    <property type="match status" value="1"/>
</dbReference>
<reference evidence="15" key="1">
    <citation type="journal article" date="2019" name="Int. J. Syst. Evol. Microbiol.">
        <title>The Global Catalogue of Microorganisms (GCM) 10K type strain sequencing project: providing services to taxonomists for standard genome sequencing and annotation.</title>
        <authorList>
            <consortium name="The Broad Institute Genomics Platform"/>
            <consortium name="The Broad Institute Genome Sequencing Center for Infectious Disease"/>
            <person name="Wu L."/>
            <person name="Ma J."/>
        </authorList>
    </citation>
    <scope>NUCLEOTIDE SEQUENCE [LARGE SCALE GENOMIC DNA]</scope>
    <source>
        <strain evidence="15">KCTC 12848</strain>
    </source>
</reference>
<dbReference type="Gene3D" id="6.10.140.430">
    <property type="match status" value="1"/>
</dbReference>
<feature type="domain" description="DNA mismatch repair proteins mutS family" evidence="13">
    <location>
        <begin position="700"/>
        <end position="716"/>
    </location>
</feature>
<dbReference type="PANTHER" id="PTHR11361">
    <property type="entry name" value="DNA MISMATCH REPAIR PROTEIN MUTS FAMILY MEMBER"/>
    <property type="match status" value="1"/>
</dbReference>
<dbReference type="Pfam" id="PF05188">
    <property type="entry name" value="MutS_II"/>
    <property type="match status" value="1"/>
</dbReference>
<dbReference type="Proteomes" id="UP001597425">
    <property type="component" value="Unassembled WGS sequence"/>
</dbReference>
<dbReference type="Pfam" id="PF01624">
    <property type="entry name" value="MutS_I"/>
    <property type="match status" value="1"/>
</dbReference>
<sequence>MPQTATTSSSKTSTQHTPMMVQYLKIKAQHPQELVFYRMGDFYELFYDDAKRAAELLDVTLTARGKSGGEPIPMAGIPYHSAEGYLARLIKQGVSVAICEQIGDPALAKGPVERKVVRIVTPGTVTDEALLNDRRDNLLAAVAHIADKGGDKFGLALLDLATGRFVVQEVDTLEALAEQVQRHRPAELLAAEDLGLPAEIENLPGLRRRAPWEFELESALRLLNRQFGTLDLEAFGCSHLHAAVTAAGCLLQYARDTQRTELPHIRSLQTETTDDTVALDGASRRNLEIDLNLSGGDDNTLLSVFDTCKTAMGSRLLRRWLNNPLRQLTTLQNRQDAVAALVDGYRFEPLRDSLKPVGDMERILGRLALRSARPRDLARLGQSLAQFPEIRRQLAETDAVLLQELSREIGQWPETVDLLDRALVENPPVVIRDGGVIATGYDSELDELRSISENAGDYLVQLEVREKERTGIPTLKVGYNRVHGYFIEISRGQSDKAPADYIRRQTLKNAERFITPELKEFEDKALSAKSRALTREKALYEELITQLNESLAELQTAAAAVSQLDVLACLTERADNLRLCRPQLDTEPGLEIEAGRHPVVEQVLDDPFVANDISLRDDRRMLVITGPNMGGKSTYMRQTALIALLAHVGSFVPADAARIGLLDRIFTRIGSADDLAGGRSTFMVEMTETANILRNASEHSLVLMDEIGRGTSTYDGLSLAWACAHYLADNVRAFTLFATHYFELTELPQQCPEAANIHLDATEHGEGIVFLHRIQEGPASKSYGLQVAELAGIPGDVLVEAQQRLEALESNGTRETAIAPREVPAPQPQAAPQAPGSPQQVDLFGAPGHPAVDALEELDPDELTPRQALERLYELRKLL</sequence>
<dbReference type="InterPro" id="IPR007695">
    <property type="entry name" value="DNA_mismatch_repair_MutS-lik_N"/>
</dbReference>
<dbReference type="SUPFAM" id="SSF55271">
    <property type="entry name" value="DNA repair protein MutS, domain I"/>
    <property type="match status" value="1"/>
</dbReference>
<dbReference type="InterPro" id="IPR016151">
    <property type="entry name" value="DNA_mismatch_repair_MutS_N"/>
</dbReference>
<dbReference type="SMART" id="SM00534">
    <property type="entry name" value="MUTSac"/>
    <property type="match status" value="1"/>
</dbReference>
<feature type="region of interest" description="Disordered" evidence="12">
    <location>
        <begin position="823"/>
        <end position="863"/>
    </location>
</feature>
<evidence type="ECO:0000313" key="14">
    <source>
        <dbReference type="EMBL" id="MFD2312286.1"/>
    </source>
</evidence>
<keyword evidence="15" id="KW-1185">Reference proteome</keyword>